<dbReference type="SUPFAM" id="SSF55347">
    <property type="entry name" value="Glyceraldehyde-3-phosphate dehydrogenase-like, C-terminal domain"/>
    <property type="match status" value="1"/>
</dbReference>
<accession>A0A1T4WTM0</accession>
<dbReference type="PANTHER" id="PTHR43818">
    <property type="entry name" value="BCDNA.GH03377"/>
    <property type="match status" value="1"/>
</dbReference>
<dbReference type="Pfam" id="PF01408">
    <property type="entry name" value="GFO_IDH_MocA"/>
    <property type="match status" value="1"/>
</dbReference>
<dbReference type="InterPro" id="IPR036291">
    <property type="entry name" value="NAD(P)-bd_dom_sf"/>
</dbReference>
<dbReference type="Proteomes" id="UP000190774">
    <property type="component" value="Unassembled WGS sequence"/>
</dbReference>
<reference evidence="3" key="1">
    <citation type="submission" date="2017-02" db="EMBL/GenBank/DDBJ databases">
        <authorList>
            <person name="Varghese N."/>
            <person name="Submissions S."/>
        </authorList>
    </citation>
    <scope>NUCLEOTIDE SEQUENCE [LARGE SCALE GENOMIC DNA]</scope>
    <source>
        <strain evidence="3">ATCC 700200</strain>
    </source>
</reference>
<organism evidence="2 3">
    <name type="scientific">Prosthecobacter debontii</name>
    <dbReference type="NCBI Taxonomy" id="48467"/>
    <lineage>
        <taxon>Bacteria</taxon>
        <taxon>Pseudomonadati</taxon>
        <taxon>Verrucomicrobiota</taxon>
        <taxon>Verrucomicrobiia</taxon>
        <taxon>Verrucomicrobiales</taxon>
        <taxon>Verrucomicrobiaceae</taxon>
        <taxon>Prosthecobacter</taxon>
    </lineage>
</organism>
<evidence type="ECO:0000313" key="2">
    <source>
        <dbReference type="EMBL" id="SKA80198.1"/>
    </source>
</evidence>
<feature type="domain" description="Gfo/Idh/MocA-like oxidoreductase N-terminal" evidence="1">
    <location>
        <begin position="36"/>
        <end position="157"/>
    </location>
</feature>
<dbReference type="EMBL" id="FUYE01000002">
    <property type="protein sequence ID" value="SKA80198.1"/>
    <property type="molecule type" value="Genomic_DNA"/>
</dbReference>
<evidence type="ECO:0000313" key="3">
    <source>
        <dbReference type="Proteomes" id="UP000190774"/>
    </source>
</evidence>
<dbReference type="Gene3D" id="3.30.360.10">
    <property type="entry name" value="Dihydrodipicolinate Reductase, domain 2"/>
    <property type="match status" value="1"/>
</dbReference>
<dbReference type="Gene3D" id="3.40.50.720">
    <property type="entry name" value="NAD(P)-binding Rossmann-like Domain"/>
    <property type="match status" value="1"/>
</dbReference>
<dbReference type="STRING" id="48467.SAMN02745166_00597"/>
<proteinExistence type="predicted"/>
<dbReference type="AlphaFoldDB" id="A0A1T4WTM0"/>
<dbReference type="InterPro" id="IPR000683">
    <property type="entry name" value="Gfo/Idh/MocA-like_OxRdtase_N"/>
</dbReference>
<dbReference type="InterPro" id="IPR006311">
    <property type="entry name" value="TAT_signal"/>
</dbReference>
<dbReference type="SUPFAM" id="SSF51735">
    <property type="entry name" value="NAD(P)-binding Rossmann-fold domains"/>
    <property type="match status" value="1"/>
</dbReference>
<evidence type="ECO:0000259" key="1">
    <source>
        <dbReference type="Pfam" id="PF01408"/>
    </source>
</evidence>
<protein>
    <submittedName>
        <fullName evidence="2">Predicted dehydrogenase</fullName>
    </submittedName>
</protein>
<dbReference type="RefSeq" id="WP_176159193.1">
    <property type="nucleotide sequence ID" value="NZ_FUYE01000002.1"/>
</dbReference>
<sequence>MNRRTLLRQTSALGLTAALSSLPRLRAADAQANKLKVAVIALGRGMGHVQALLKLPNVEIAYLCEVDSNRLEKGLKVVTDQQAVSCQGVKDFRKILEDKSVDAVFIATPNFWHTPMAILAMQAGKHVYVEKPGSQNPGEAEALVAATKKYNRVVQMGNQRRTWMKEAIEALHGGAIGPVRFGRGFYYNSRKEVGKLALPAAADLDWNLWQGPVPDDAKHDIKKFAHYDWHWLWHWGNGELGNNGIHTMDILRWGLKADYPVKVTYNGGRYFYDDAQETPDTGTAVYDFGESGFEWVQSSCHPRAAEKPLAEVVFYGDNGTMGINRDSWTIYDPKGKEMSQGKGAGGGDPAHIGNFLDAIRGQAQLNSPIEEGQKSTMLCHLGNIAYRTNTVVRCDPKTGKMLDNPEGEKLWTRAYRTGWGI</sequence>
<gene>
    <name evidence="2" type="ORF">SAMN02745166_00597</name>
</gene>
<dbReference type="PANTHER" id="PTHR43818:SF5">
    <property type="entry name" value="OXIDOREDUCTASE FAMILY PROTEIN"/>
    <property type="match status" value="1"/>
</dbReference>
<dbReference type="PROSITE" id="PS51318">
    <property type="entry name" value="TAT"/>
    <property type="match status" value="1"/>
</dbReference>
<dbReference type="GO" id="GO:0000166">
    <property type="term" value="F:nucleotide binding"/>
    <property type="evidence" value="ECO:0007669"/>
    <property type="project" value="InterPro"/>
</dbReference>
<name>A0A1T4WTM0_9BACT</name>
<dbReference type="InterPro" id="IPR050463">
    <property type="entry name" value="Gfo/Idh/MocA_oxidrdct_glycsds"/>
</dbReference>
<keyword evidence="3" id="KW-1185">Reference proteome</keyword>